<dbReference type="OrthoDB" id="9790916at2"/>
<evidence type="ECO:0000256" key="4">
    <source>
        <dbReference type="ARBA" id="ARBA00022759"/>
    </source>
</evidence>
<comment type="function">
    <text evidence="6">DNA repair enzyme involved in the repair of deaminated bases. Selectively cleaves double-stranded DNA at the second phosphodiester bond 3' to a deoxyinosine leaving behind the intact lesion on the nicked DNA.</text>
</comment>
<dbReference type="NCBIfam" id="NF008629">
    <property type="entry name" value="PRK11617.1"/>
    <property type="match status" value="1"/>
</dbReference>
<feature type="site" description="Interaction with target DNA" evidence="6">
    <location>
        <position position="133"/>
    </location>
</feature>
<evidence type="ECO:0000313" key="9">
    <source>
        <dbReference type="Proteomes" id="UP000235547"/>
    </source>
</evidence>
<proteinExistence type="inferred from homology"/>
<evidence type="ECO:0000256" key="7">
    <source>
        <dbReference type="SAM" id="MobiDB-lite"/>
    </source>
</evidence>
<dbReference type="PANTHER" id="PTHR28511:SF1">
    <property type="entry name" value="ENDONUCLEASE V"/>
    <property type="match status" value="1"/>
</dbReference>
<dbReference type="Pfam" id="PF04493">
    <property type="entry name" value="Endonuclease_5"/>
    <property type="match status" value="1"/>
</dbReference>
<dbReference type="GO" id="GO:0005737">
    <property type="term" value="C:cytoplasm"/>
    <property type="evidence" value="ECO:0007669"/>
    <property type="project" value="UniProtKB-SubCell"/>
</dbReference>
<evidence type="ECO:0000313" key="8">
    <source>
        <dbReference type="EMBL" id="PMR78392.1"/>
    </source>
</evidence>
<dbReference type="GO" id="GO:0043737">
    <property type="term" value="F:deoxyribonuclease V activity"/>
    <property type="evidence" value="ECO:0007669"/>
    <property type="project" value="UniProtKB-UniRule"/>
</dbReference>
<keyword evidence="6" id="KW-0234">DNA repair</keyword>
<dbReference type="HAMAP" id="MF_00801">
    <property type="entry name" value="Endonuclease_5"/>
    <property type="match status" value="1"/>
</dbReference>
<dbReference type="GO" id="GO:0003727">
    <property type="term" value="F:single-stranded RNA binding"/>
    <property type="evidence" value="ECO:0007669"/>
    <property type="project" value="TreeGrafter"/>
</dbReference>
<feature type="binding site" evidence="6">
    <location>
        <position position="163"/>
    </location>
    <ligand>
        <name>Mg(2+)</name>
        <dbReference type="ChEBI" id="CHEBI:18420"/>
    </ligand>
</feature>
<keyword evidence="6" id="KW-0227">DNA damage</keyword>
<accession>A0A2N7UD64</accession>
<evidence type="ECO:0000256" key="3">
    <source>
        <dbReference type="ARBA" id="ARBA00022722"/>
    </source>
</evidence>
<dbReference type="Proteomes" id="UP000235547">
    <property type="component" value="Unassembled WGS sequence"/>
</dbReference>
<name>A0A2N7UD64_9GAMM</name>
<keyword evidence="4 6" id="KW-0255">Endonuclease</keyword>
<comment type="cofactor">
    <cofactor evidence="6">
        <name>Mg(2+)</name>
        <dbReference type="ChEBI" id="CHEBI:18420"/>
    </cofactor>
</comment>
<dbReference type="AlphaFoldDB" id="A0A2N7UD64"/>
<feature type="region of interest" description="Disordered" evidence="7">
    <location>
        <begin position="264"/>
        <end position="288"/>
    </location>
</feature>
<dbReference type="GO" id="GO:0016891">
    <property type="term" value="F:RNA endonuclease activity producing 5'-phosphomonoesters, hydrolytic mechanism"/>
    <property type="evidence" value="ECO:0007669"/>
    <property type="project" value="TreeGrafter"/>
</dbReference>
<evidence type="ECO:0000256" key="5">
    <source>
        <dbReference type="ARBA" id="ARBA00022801"/>
    </source>
</evidence>
<keyword evidence="6" id="KW-0479">Metal-binding</keyword>
<feature type="binding site" evidence="6">
    <location>
        <position position="90"/>
    </location>
    <ligand>
        <name>Mg(2+)</name>
        <dbReference type="ChEBI" id="CHEBI:18420"/>
    </ligand>
</feature>
<evidence type="ECO:0000256" key="1">
    <source>
        <dbReference type="ARBA" id="ARBA00004496"/>
    </source>
</evidence>
<keyword evidence="2 6" id="KW-0963">Cytoplasm</keyword>
<keyword evidence="3 6" id="KW-0540">Nuclease</keyword>
<dbReference type="PANTHER" id="PTHR28511">
    <property type="entry name" value="ENDONUCLEASE V"/>
    <property type="match status" value="1"/>
</dbReference>
<comment type="similarity">
    <text evidence="6">Belongs to the endonuclease V family.</text>
</comment>
<dbReference type="CDD" id="cd06559">
    <property type="entry name" value="Endonuclease_V"/>
    <property type="match status" value="1"/>
</dbReference>
<dbReference type="GO" id="GO:0006281">
    <property type="term" value="P:DNA repair"/>
    <property type="evidence" value="ECO:0007669"/>
    <property type="project" value="UniProtKB-UniRule"/>
</dbReference>
<comment type="caution">
    <text evidence="8">The sequence shown here is derived from an EMBL/GenBank/DDBJ whole genome shotgun (WGS) entry which is preliminary data.</text>
</comment>
<evidence type="ECO:0000256" key="2">
    <source>
        <dbReference type="ARBA" id="ARBA00022490"/>
    </source>
</evidence>
<gene>
    <name evidence="6" type="primary">nfi</name>
    <name evidence="8" type="ORF">C1H70_16725</name>
</gene>
<comment type="subcellular location">
    <subcellularLocation>
        <location evidence="1 6">Cytoplasm</location>
    </subcellularLocation>
</comment>
<sequence length="288" mass="31134">MALLAVEALPQVPVGGVDQCQHRPLGRSSRGKSRSLTRVQAMNQEARMSKPPLHDWDLAPKAAIELQKHLASGVELEDRLDTVRHIAGVDIGFEAGGEITRAAVVVLAWPPSGSGEFEVVEQVVHREPTRMPYIPGLLSFREVPAALAAFDELSTTPQLVMVDGQGIAHLRRFGVASHLGLWLDLPTIGIAKSRLCGRHAEPGNERGDWVPLVHNDETIGAVLRSRAQVNPVFVSPGHRLCLSSALEWVVACLGRTKLPEPTRLADRLASQKASQKGFDGPRGRSGSP</sequence>
<keyword evidence="9" id="KW-1185">Reference proteome</keyword>
<protein>
    <recommendedName>
        <fullName evidence="6">Endonuclease V</fullName>
        <ecNumber evidence="6">3.1.21.7</ecNumber>
    </recommendedName>
    <alternativeName>
        <fullName evidence="6">Deoxyinosine 3'endonuclease</fullName>
    </alternativeName>
    <alternativeName>
        <fullName evidence="6">Deoxyribonuclease V</fullName>
        <shortName evidence="6">DNase V</shortName>
    </alternativeName>
</protein>
<dbReference type="EC" id="3.1.21.7" evidence="6"/>
<dbReference type="InterPro" id="IPR007581">
    <property type="entry name" value="Endonuclease-V"/>
</dbReference>
<reference evidence="8 9" key="1">
    <citation type="submission" date="2018-01" db="EMBL/GenBank/DDBJ databases">
        <title>Halomonas endophytica sp. nov., isolated from storage liquid in the stems of Populus euphratica.</title>
        <authorList>
            <person name="Chen C."/>
        </authorList>
    </citation>
    <scope>NUCLEOTIDE SEQUENCE [LARGE SCALE GENOMIC DNA]</scope>
    <source>
        <strain evidence="8 9">BZ-SZ-XJ27</strain>
    </source>
</reference>
<keyword evidence="5 6" id="KW-0378">Hydrolase</keyword>
<evidence type="ECO:0000256" key="6">
    <source>
        <dbReference type="HAMAP-Rule" id="MF_00801"/>
    </source>
</evidence>
<keyword evidence="6" id="KW-0460">Magnesium</keyword>
<dbReference type="GO" id="GO:0000287">
    <property type="term" value="F:magnesium ion binding"/>
    <property type="evidence" value="ECO:0007669"/>
    <property type="project" value="UniProtKB-UniRule"/>
</dbReference>
<comment type="catalytic activity">
    <reaction evidence="6">
        <text>Endonucleolytic cleavage at apurinic or apyrimidinic sites to products with a 5'-phosphate.</text>
        <dbReference type="EC" id="3.1.21.7"/>
    </reaction>
</comment>
<dbReference type="Gene3D" id="3.30.2170.10">
    <property type="entry name" value="archaeoglobus fulgidus dsm 4304 superfamily"/>
    <property type="match status" value="1"/>
</dbReference>
<dbReference type="EMBL" id="PNRG01000033">
    <property type="protein sequence ID" value="PMR78392.1"/>
    <property type="molecule type" value="Genomic_DNA"/>
</dbReference>
<organism evidence="8 9">
    <name type="scientific">Halomonas urumqiensis</name>
    <dbReference type="NCBI Taxonomy" id="1684789"/>
    <lineage>
        <taxon>Bacteria</taxon>
        <taxon>Pseudomonadati</taxon>
        <taxon>Pseudomonadota</taxon>
        <taxon>Gammaproteobacteria</taxon>
        <taxon>Oceanospirillales</taxon>
        <taxon>Halomonadaceae</taxon>
        <taxon>Halomonas</taxon>
    </lineage>
</organism>